<accession>A0A9X0DRC0</accession>
<dbReference type="AlphaFoldDB" id="A0A9X0DRC0"/>
<evidence type="ECO:0000313" key="2">
    <source>
        <dbReference type="EMBL" id="KAJ8071940.1"/>
    </source>
</evidence>
<dbReference type="OrthoDB" id="3537181at2759"/>
<feature type="region of interest" description="Disordered" evidence="1">
    <location>
        <begin position="156"/>
        <end position="175"/>
    </location>
</feature>
<keyword evidence="3" id="KW-1185">Reference proteome</keyword>
<comment type="caution">
    <text evidence="2">The sequence shown here is derived from an EMBL/GenBank/DDBJ whole genome shotgun (WGS) entry which is preliminary data.</text>
</comment>
<dbReference type="Proteomes" id="UP001152300">
    <property type="component" value="Unassembled WGS sequence"/>
</dbReference>
<reference evidence="2" key="1">
    <citation type="submission" date="2022-11" db="EMBL/GenBank/DDBJ databases">
        <title>Genome Resource of Sclerotinia nivalis Strain SnTB1, a Plant Pathogen Isolated from American Ginseng.</title>
        <authorList>
            <person name="Fan S."/>
        </authorList>
    </citation>
    <scope>NUCLEOTIDE SEQUENCE</scope>
    <source>
        <strain evidence="2">SnTB1</strain>
    </source>
</reference>
<sequence>MSSSKKILLPDSERRSSLRARIPRAFENKEASKSPPKVPKPLTKRPTTATVPTDLTVGTAAMIGTAGTYRSILPRPEAPAVLNKPFKATAITSPSFSSSVPRKKIKLNHTPLFTPRNNITPSTLFSGFPKVFPTASPTTEKSPKAKGKQIVIGSATSFNPSSSASNRSSNLNYKCQSKSSPKAIMLPKWFKVPPPKHRKRRREEFEEDEYQPFVIRGGQLGDNAEYTFTKADFDTILEVAPHFKSYLATPDSTSIKITGYFGSSLKVLIQWLTTNTLQSLEVHKPGRRDGQSSYHFVDTYTMANTFRLSAMCDELMDLALKELWGSDDEEDVLPDIRDLYTVYQRTKPGNPLRKLYIAVFDWLLTSDECNRLRSKSKISSPDLWNLLKGSGHAGVDYINYARSQMTDRGTYVHPLDPRKWNACELHQHTIDELCPCWEKRETARRTYEEGRVL</sequence>
<name>A0A9X0DRC0_9HELO</name>
<dbReference type="EMBL" id="JAPEIS010000001">
    <property type="protein sequence ID" value="KAJ8071940.1"/>
    <property type="molecule type" value="Genomic_DNA"/>
</dbReference>
<organism evidence="2 3">
    <name type="scientific">Sclerotinia nivalis</name>
    <dbReference type="NCBI Taxonomy" id="352851"/>
    <lineage>
        <taxon>Eukaryota</taxon>
        <taxon>Fungi</taxon>
        <taxon>Dikarya</taxon>
        <taxon>Ascomycota</taxon>
        <taxon>Pezizomycotina</taxon>
        <taxon>Leotiomycetes</taxon>
        <taxon>Helotiales</taxon>
        <taxon>Sclerotiniaceae</taxon>
        <taxon>Sclerotinia</taxon>
    </lineage>
</organism>
<feature type="compositionally biased region" description="Low complexity" evidence="1">
    <location>
        <begin position="156"/>
        <end position="172"/>
    </location>
</feature>
<feature type="region of interest" description="Disordered" evidence="1">
    <location>
        <begin position="1"/>
        <end position="51"/>
    </location>
</feature>
<evidence type="ECO:0000313" key="3">
    <source>
        <dbReference type="Proteomes" id="UP001152300"/>
    </source>
</evidence>
<evidence type="ECO:0000256" key="1">
    <source>
        <dbReference type="SAM" id="MobiDB-lite"/>
    </source>
</evidence>
<protein>
    <submittedName>
        <fullName evidence="2">Uncharacterized protein</fullName>
    </submittedName>
</protein>
<gene>
    <name evidence="2" type="ORF">OCU04_002244</name>
</gene>
<proteinExistence type="predicted"/>